<dbReference type="Proteomes" id="UP000094271">
    <property type="component" value="Unassembled WGS sequence"/>
</dbReference>
<gene>
    <name evidence="3" type="ORF">BEI59_33345</name>
</gene>
<evidence type="ECO:0000259" key="2">
    <source>
        <dbReference type="SMART" id="SM00939"/>
    </source>
</evidence>
<name>A0A1E3U6Z9_9FIRM</name>
<dbReference type="InterPro" id="IPR000383">
    <property type="entry name" value="Xaa-Pro-like_dom"/>
</dbReference>
<dbReference type="SUPFAM" id="SSF49785">
    <property type="entry name" value="Galactose-binding domain-like"/>
    <property type="match status" value="1"/>
</dbReference>
<dbReference type="Gene3D" id="3.40.50.1820">
    <property type="entry name" value="alpha/beta hydrolase"/>
    <property type="match status" value="1"/>
</dbReference>
<dbReference type="OrthoDB" id="319764at2"/>
<dbReference type="InterPro" id="IPR008979">
    <property type="entry name" value="Galactose-bd-like_sf"/>
</dbReference>
<dbReference type="SMART" id="SM00939">
    <property type="entry name" value="PepX_C"/>
    <property type="match status" value="1"/>
</dbReference>
<feature type="domain" description="Xaa-Pro dipeptidyl-peptidase C-terminal" evidence="2">
    <location>
        <begin position="329"/>
        <end position="568"/>
    </location>
</feature>
<evidence type="ECO:0000256" key="1">
    <source>
        <dbReference type="ARBA" id="ARBA00022801"/>
    </source>
</evidence>
<accession>A0A1E3U6Z9</accession>
<dbReference type="GO" id="GO:0008239">
    <property type="term" value="F:dipeptidyl-peptidase activity"/>
    <property type="evidence" value="ECO:0007669"/>
    <property type="project" value="InterPro"/>
</dbReference>
<dbReference type="InterPro" id="IPR013736">
    <property type="entry name" value="Xaa-Pro_dipept_C"/>
</dbReference>
<sequence length="572" mass="65459">MAEEQAEKKLTQEEMMEQGLKQIEMLYGKASPEEYETGERREWMLPMSDGVKLRTIIQFPGKPLDSTAAKKEQFPLVLQRSCYPHTEKLLEIHAREYSKRGFIYVYQWCRGTGGSEGEWVPNINDRQDGLDTLEYLSAQPYTDCIGYWGDSYLAFTGWCMADAVPEKVKTMYLGVYGCDRHTSAYKDGLFRQDILTSWAMGNAGVPVHAPLLESCAYRPQIEVDEKMWGVRLDWYRDWITNTDRDSAYWSGGFWKELKEIPGKVKIPVFIREGWYDHHLGSAIVTYESLSEKAKEHSIIQIGPWNHGYNPAVTSQPLEHLEDDKVASPLNWFTLILKEKKLPDKAAHTYVIGADTWKTWDTFPVQVEKKQEWFLQDGNSLGKTPEEQAEVRFTYDPENPVPSHGAESLFATQEGVGSIHQPQPGYRDDVVTFLSEPVQEDTEIEGKIRVRLFVKSDAEDTAFSAKLMEVFENRECVNIRGSITTLAYRNGNPHRGTYTPGEIVEICIEMWDVSWMIRKGSRLRLDISSSDFPQYSAHSNYAGIWSEQAETKKAEQTILMGGQYPSEVILPVV</sequence>
<dbReference type="InterPro" id="IPR005674">
    <property type="entry name" value="CocE/Ser_esterase"/>
</dbReference>
<evidence type="ECO:0000313" key="4">
    <source>
        <dbReference type="Proteomes" id="UP000094271"/>
    </source>
</evidence>
<comment type="caution">
    <text evidence="3">The sequence shown here is derived from an EMBL/GenBank/DDBJ whole genome shotgun (WGS) entry which is preliminary data.</text>
</comment>
<evidence type="ECO:0000313" key="3">
    <source>
        <dbReference type="EMBL" id="ODR39314.1"/>
    </source>
</evidence>
<dbReference type="NCBIfam" id="TIGR00976">
    <property type="entry name" value="CocE_NonD"/>
    <property type="match status" value="1"/>
</dbReference>
<keyword evidence="1" id="KW-0378">Hydrolase</keyword>
<proteinExistence type="predicted"/>
<dbReference type="Pfam" id="PF08530">
    <property type="entry name" value="PepX_C"/>
    <property type="match status" value="1"/>
</dbReference>
<dbReference type="Pfam" id="PF02129">
    <property type="entry name" value="Peptidase_S15"/>
    <property type="match status" value="1"/>
</dbReference>
<dbReference type="RefSeq" id="WP_069432390.1">
    <property type="nucleotide sequence ID" value="NZ_MEHA01000043.1"/>
</dbReference>
<dbReference type="EMBL" id="MEHA01000043">
    <property type="protein sequence ID" value="ODR39314.1"/>
    <property type="molecule type" value="Genomic_DNA"/>
</dbReference>
<dbReference type="Gene3D" id="2.60.120.260">
    <property type="entry name" value="Galactose-binding domain-like"/>
    <property type="match status" value="1"/>
</dbReference>
<dbReference type="AlphaFoldDB" id="A0A1E3U6Z9"/>
<reference evidence="3 4" key="1">
    <citation type="submission" date="2016-08" db="EMBL/GenBank/DDBJ databases">
        <authorList>
            <person name="Seilhamer J.J."/>
        </authorList>
    </citation>
    <scope>NUCLEOTIDE SEQUENCE [LARGE SCALE GENOMIC DNA]</scope>
    <source>
        <strain evidence="3 4">NML150140-1</strain>
    </source>
</reference>
<dbReference type="Gene3D" id="1.10.3020.10">
    <property type="entry name" value="alpha-amino acid ester hydrolase ( Helical cap domain)"/>
    <property type="match status" value="1"/>
</dbReference>
<protein>
    <recommendedName>
        <fullName evidence="2">Xaa-Pro dipeptidyl-peptidase C-terminal domain-containing protein</fullName>
    </recommendedName>
</protein>
<organism evidence="3 4">
    <name type="scientific">Eisenbergiella tayi</name>
    <dbReference type="NCBI Taxonomy" id="1432052"/>
    <lineage>
        <taxon>Bacteria</taxon>
        <taxon>Bacillati</taxon>
        <taxon>Bacillota</taxon>
        <taxon>Clostridia</taxon>
        <taxon>Lachnospirales</taxon>
        <taxon>Lachnospiraceae</taxon>
        <taxon>Eisenbergiella</taxon>
    </lineage>
</organism>
<dbReference type="SUPFAM" id="SSF53474">
    <property type="entry name" value="alpha/beta-Hydrolases"/>
    <property type="match status" value="1"/>
</dbReference>
<dbReference type="InterPro" id="IPR029058">
    <property type="entry name" value="AB_hydrolase_fold"/>
</dbReference>